<proteinExistence type="inferred from homology"/>
<dbReference type="OMA" id="HPGNSCQ"/>
<evidence type="ECO:0000256" key="1">
    <source>
        <dbReference type="ARBA" id="ARBA00004123"/>
    </source>
</evidence>
<dbReference type="RefSeq" id="XP_023174200.2">
    <property type="nucleotide sequence ID" value="XM_023318432.2"/>
</dbReference>
<dbReference type="InterPro" id="IPR051662">
    <property type="entry name" value="H2.0_Homeobox_NeuralPatt"/>
</dbReference>
<feature type="compositionally biased region" description="Polar residues" evidence="9">
    <location>
        <begin position="592"/>
        <end position="601"/>
    </location>
</feature>
<evidence type="ECO:0000256" key="2">
    <source>
        <dbReference type="ARBA" id="ARBA00022473"/>
    </source>
</evidence>
<dbReference type="AlphaFoldDB" id="A0A6J1M0C4"/>
<evidence type="ECO:0000256" key="5">
    <source>
        <dbReference type="ARBA" id="ARBA00023242"/>
    </source>
</evidence>
<feature type="DNA-binding region" description="Homeobox" evidence="7">
    <location>
        <begin position="436"/>
        <end position="495"/>
    </location>
</feature>
<evidence type="ECO:0000313" key="12">
    <source>
        <dbReference type="RefSeq" id="XP_023174200.2"/>
    </source>
</evidence>
<comment type="subcellular location">
    <subcellularLocation>
        <location evidence="1 7 8">Nucleus</location>
    </subcellularLocation>
</comment>
<evidence type="ECO:0000256" key="4">
    <source>
        <dbReference type="ARBA" id="ARBA00023155"/>
    </source>
</evidence>
<keyword evidence="11" id="KW-1185">Reference proteome</keyword>
<feature type="compositionally biased region" description="Low complexity" evidence="9">
    <location>
        <begin position="626"/>
        <end position="645"/>
    </location>
</feature>
<feature type="compositionally biased region" description="Polar residues" evidence="9">
    <location>
        <begin position="734"/>
        <end position="746"/>
    </location>
</feature>
<dbReference type="PROSITE" id="PS00027">
    <property type="entry name" value="HOMEOBOX_1"/>
    <property type="match status" value="1"/>
</dbReference>
<dbReference type="PROSITE" id="PS50071">
    <property type="entry name" value="HOMEOBOX_2"/>
    <property type="match status" value="1"/>
</dbReference>
<dbReference type="PRINTS" id="PR00031">
    <property type="entry name" value="HTHREPRESSR"/>
</dbReference>
<feature type="region of interest" description="Disordered" evidence="9">
    <location>
        <begin position="256"/>
        <end position="332"/>
    </location>
</feature>
<dbReference type="OrthoDB" id="6159439at2759"/>
<evidence type="ECO:0000256" key="3">
    <source>
        <dbReference type="ARBA" id="ARBA00023125"/>
    </source>
</evidence>
<feature type="compositionally biased region" description="Low complexity" evidence="9">
    <location>
        <begin position="528"/>
        <end position="586"/>
    </location>
</feature>
<keyword evidence="5 7" id="KW-0539">Nucleus</keyword>
<evidence type="ECO:0000256" key="6">
    <source>
        <dbReference type="ARBA" id="ARBA00038504"/>
    </source>
</evidence>
<dbReference type="GO" id="GO:0005634">
    <property type="term" value="C:nucleus"/>
    <property type="evidence" value="ECO:0007669"/>
    <property type="project" value="UniProtKB-SubCell"/>
</dbReference>
<dbReference type="InterPro" id="IPR000047">
    <property type="entry name" value="HTH_motif"/>
</dbReference>
<evidence type="ECO:0000256" key="9">
    <source>
        <dbReference type="SAM" id="MobiDB-lite"/>
    </source>
</evidence>
<feature type="compositionally biased region" description="Basic residues" evidence="9">
    <location>
        <begin position="191"/>
        <end position="202"/>
    </location>
</feature>
<dbReference type="FunFam" id="1.10.10.60:FF:000177">
    <property type="entry name" value="Homeobox protein DBX1"/>
    <property type="match status" value="1"/>
</dbReference>
<keyword evidence="2" id="KW-0217">Developmental protein</keyword>
<dbReference type="Gene3D" id="1.10.10.60">
    <property type="entry name" value="Homeodomain-like"/>
    <property type="match status" value="1"/>
</dbReference>
<evidence type="ECO:0000313" key="11">
    <source>
        <dbReference type="Proteomes" id="UP000504633"/>
    </source>
</evidence>
<dbReference type="SMART" id="SM00389">
    <property type="entry name" value="HOX"/>
    <property type="match status" value="1"/>
</dbReference>
<dbReference type="Proteomes" id="UP000504633">
    <property type="component" value="Unplaced"/>
</dbReference>
<reference evidence="12" key="1">
    <citation type="submission" date="2025-08" db="UniProtKB">
        <authorList>
            <consortium name="RefSeq"/>
        </authorList>
    </citation>
    <scope>IDENTIFICATION</scope>
    <source>
        <strain evidence="12">15085-1641.00</strain>
        <tissue evidence="12">Whole body</tissue>
    </source>
</reference>
<dbReference type="InterPro" id="IPR017970">
    <property type="entry name" value="Homeobox_CS"/>
</dbReference>
<evidence type="ECO:0000256" key="7">
    <source>
        <dbReference type="PROSITE-ProRule" id="PRU00108"/>
    </source>
</evidence>
<dbReference type="GeneID" id="111601714"/>
<feature type="region of interest" description="Disordered" evidence="9">
    <location>
        <begin position="348"/>
        <end position="387"/>
    </location>
</feature>
<dbReference type="InterPro" id="IPR001356">
    <property type="entry name" value="HD"/>
</dbReference>
<dbReference type="GO" id="GO:0000981">
    <property type="term" value="F:DNA-binding transcription factor activity, RNA polymerase II-specific"/>
    <property type="evidence" value="ECO:0007669"/>
    <property type="project" value="InterPro"/>
</dbReference>
<comment type="similarity">
    <text evidence="6">Belongs to the H2.0 homeobox family.</text>
</comment>
<dbReference type="InterPro" id="IPR009057">
    <property type="entry name" value="Homeodomain-like_sf"/>
</dbReference>
<dbReference type="Pfam" id="PF00046">
    <property type="entry name" value="Homeodomain"/>
    <property type="match status" value="1"/>
</dbReference>
<evidence type="ECO:0000256" key="8">
    <source>
        <dbReference type="RuleBase" id="RU000682"/>
    </source>
</evidence>
<dbReference type="PANTHER" id="PTHR24331:SF0">
    <property type="entry name" value="DBX"/>
    <property type="match status" value="1"/>
</dbReference>
<dbReference type="CDD" id="cd00086">
    <property type="entry name" value="homeodomain"/>
    <property type="match status" value="1"/>
</dbReference>
<feature type="compositionally biased region" description="Low complexity" evidence="9">
    <location>
        <begin position="280"/>
        <end position="319"/>
    </location>
</feature>
<keyword evidence="3 7" id="KW-0238">DNA-binding</keyword>
<feature type="compositionally biased region" description="Low complexity" evidence="9">
    <location>
        <begin position="203"/>
        <end position="219"/>
    </location>
</feature>
<dbReference type="SUPFAM" id="SSF46689">
    <property type="entry name" value="Homeodomain-like"/>
    <property type="match status" value="1"/>
</dbReference>
<accession>A0A6J1M0C4</accession>
<feature type="region of interest" description="Disordered" evidence="9">
    <location>
        <begin position="500"/>
        <end position="645"/>
    </location>
</feature>
<keyword evidence="4 7" id="KW-0371">Homeobox</keyword>
<name>A0A6J1M0C4_DROHY</name>
<sequence>MSTAFLVDSLLHAQRAQSYSESQLKSSLSEMLLSRGQNEPAPEERNSSELLCKSCNCAKRGYKCDKCRENRAESVDSIEEMDMDEDEDDEDEDEIVADIDSVETPHLDEEELDDELEREAIKLPKVEPKETGNSTTSGTTTILKDNNSKPILKFSVSAILGDTREGVRVRNEFMQPQHIWPYLQQNFMQHHTHQYQQHHHHAQQQQQHQQQQQQQQSLAPHHHQQHHQALVGQAPLGLSHPLHHHAHAHFPHPAFLTHQHQQHQQQQQQHNHGNSCQPQTTATTAASSSSPGSTISDSDNNHSSSNSNSNNNNNSSSNNGVLDGRPHEIDEDNSNRRLTQEKLQQQQLLSGQAAGGGAVGAAHPTPPPTGMHPVIAKPMPSRPTPFLPHTLNHPHLHSLLAHCRNPYMSVGAQVFPLPPGQGFPWAHSTRGKPRRGMMRRAVFSDSQRKGLEKRFQQQKYISKPDRKKLAERLGLKDSQVKIWFQNRRMKWRNSKERELLANGGSRDQTLPNKNNPNPDLSDAKCDRPLTPLSPTLLSPSGSATPPPTVASTAATKDEPGAATGAGAGALAAVTPKSPQSASSSSPVEGAPTPTSISNHPTGPSGYGMQISSPPPLLTSIKMGDQSGTPTPTPTVSSAASSPPGIGSAADFQAKINAEMQKQLVAADLKFKLESSIQEAKQRRFEQLQQLHHSPHFTAMREVELAAAAAAAQLHHHHQQQQQQHQQQQQQQQATPSGTPTSAAHFQSTEFMKLYYEDYEDSNSDSDEEISVT</sequence>
<feature type="region of interest" description="Disordered" evidence="9">
    <location>
        <begin position="709"/>
        <end position="746"/>
    </location>
</feature>
<feature type="region of interest" description="Disordered" evidence="9">
    <location>
        <begin position="29"/>
        <end position="49"/>
    </location>
</feature>
<feature type="compositionally biased region" description="Low complexity" evidence="9">
    <location>
        <begin position="256"/>
        <end position="270"/>
    </location>
</feature>
<protein>
    <submittedName>
        <fullName evidence="12">Uncharacterized protein LOC111601714</fullName>
    </submittedName>
</protein>
<organism evidence="11 12">
    <name type="scientific">Drosophila hydei</name>
    <name type="common">Fruit fly</name>
    <dbReference type="NCBI Taxonomy" id="7224"/>
    <lineage>
        <taxon>Eukaryota</taxon>
        <taxon>Metazoa</taxon>
        <taxon>Ecdysozoa</taxon>
        <taxon>Arthropoda</taxon>
        <taxon>Hexapoda</taxon>
        <taxon>Insecta</taxon>
        <taxon>Pterygota</taxon>
        <taxon>Neoptera</taxon>
        <taxon>Endopterygota</taxon>
        <taxon>Diptera</taxon>
        <taxon>Brachycera</taxon>
        <taxon>Muscomorpha</taxon>
        <taxon>Ephydroidea</taxon>
        <taxon>Drosophilidae</taxon>
        <taxon>Drosophila</taxon>
    </lineage>
</organism>
<feature type="domain" description="Homeobox" evidence="10">
    <location>
        <begin position="434"/>
        <end position="494"/>
    </location>
</feature>
<evidence type="ECO:0000259" key="10">
    <source>
        <dbReference type="PROSITE" id="PS50071"/>
    </source>
</evidence>
<feature type="region of interest" description="Disordered" evidence="9">
    <location>
        <begin position="191"/>
        <end position="229"/>
    </location>
</feature>
<feature type="compositionally biased region" description="Polar residues" evidence="9">
    <location>
        <begin position="505"/>
        <end position="518"/>
    </location>
</feature>
<dbReference type="PANTHER" id="PTHR24331">
    <property type="entry name" value="DBX"/>
    <property type="match status" value="1"/>
</dbReference>
<feature type="compositionally biased region" description="Low complexity" evidence="9">
    <location>
        <begin position="719"/>
        <end position="733"/>
    </location>
</feature>
<dbReference type="GO" id="GO:0003677">
    <property type="term" value="F:DNA binding"/>
    <property type="evidence" value="ECO:0007669"/>
    <property type="project" value="UniProtKB-UniRule"/>
</dbReference>
<dbReference type="CTD" id="38254"/>
<gene>
    <name evidence="12" type="primary">LOC111601714</name>
</gene>
<dbReference type="KEGG" id="dhe:111601714"/>